<dbReference type="EMBL" id="AE002098">
    <property type="protein sequence ID" value="AAF40517.1"/>
    <property type="molecule type" value="Genomic_DNA"/>
</dbReference>
<dbReference type="KEGG" id="nme:NMB0046"/>
<dbReference type="STRING" id="122586.NMB0046"/>
<dbReference type="HOGENOM" id="CLU_2684083_0_0_4"/>
<evidence type="ECO:0000313" key="3">
    <source>
        <dbReference type="Proteomes" id="UP000000425"/>
    </source>
</evidence>
<organism evidence="2 3">
    <name type="scientific">Neisseria meningitidis serogroup B (strain ATCC BAA-335 / MC58)</name>
    <dbReference type="NCBI Taxonomy" id="122586"/>
    <lineage>
        <taxon>Bacteria</taxon>
        <taxon>Pseudomonadati</taxon>
        <taxon>Pseudomonadota</taxon>
        <taxon>Betaproteobacteria</taxon>
        <taxon>Neisseriales</taxon>
        <taxon>Neisseriaceae</taxon>
        <taxon>Neisseria</taxon>
    </lineage>
</organism>
<evidence type="ECO:0000313" key="2">
    <source>
        <dbReference type="EMBL" id="AAF40517.1"/>
    </source>
</evidence>
<proteinExistence type="predicted"/>
<dbReference type="PIR" id="A81244">
    <property type="entry name" value="A81244"/>
</dbReference>
<evidence type="ECO:0000256" key="1">
    <source>
        <dbReference type="SAM" id="MobiDB-lite"/>
    </source>
</evidence>
<gene>
    <name evidence="2" type="ordered locus">NMB0046</name>
</gene>
<dbReference type="AlphaFoldDB" id="Q9K1N7"/>
<dbReference type="PaxDb" id="122586-NMB0046"/>
<accession>Q9K1N7</accession>
<dbReference type="Proteomes" id="UP000000425">
    <property type="component" value="Chromosome"/>
</dbReference>
<keyword evidence="3" id="KW-1185">Reference proteome</keyword>
<dbReference type="InParanoid" id="Q9K1N7"/>
<sequence length="74" mass="8786">MPSENSRPMPSFPRRRESRPWDNGNIQRLSESPRFWIPTFVGMTGCRFVGMTWCRFPYGWIRHSRAGGNLERKI</sequence>
<protein>
    <submittedName>
        <fullName evidence="2">Uncharacterized protein</fullName>
    </submittedName>
</protein>
<name>Q9K1N7_NEIMB</name>
<feature type="region of interest" description="Disordered" evidence="1">
    <location>
        <begin position="1"/>
        <end position="27"/>
    </location>
</feature>
<reference evidence="2 3" key="1">
    <citation type="journal article" date="2000" name="Science">
        <title>Complete genome sequence of Neisseria meningitidis serogroup B strain MC58.</title>
        <authorList>
            <person name="Tettelin H."/>
            <person name="Saunders N.J."/>
            <person name="Heidelberg J."/>
            <person name="Jeffries A.C."/>
            <person name="Nelson K.E."/>
            <person name="Eisen J.A."/>
            <person name="Ketchum K.A."/>
            <person name="Hood D.W."/>
            <person name="Peden J.F."/>
            <person name="Dodson R.J."/>
            <person name="Nelson W.C."/>
            <person name="Gwinn M.L."/>
            <person name="DeBoy R."/>
            <person name="Peterson J.D."/>
            <person name="Hickey E.K."/>
            <person name="Haft D.H."/>
            <person name="Salzberg S.L."/>
            <person name="White O."/>
            <person name="Fleischmann R.D."/>
            <person name="Dougherty B.A."/>
            <person name="Mason T."/>
            <person name="Ciecko A."/>
            <person name="Parksey D.S."/>
            <person name="Blair E."/>
            <person name="Cittone H."/>
            <person name="Clark E.B."/>
            <person name="Cotton M.D."/>
            <person name="Utterback T.R."/>
            <person name="Khouri H."/>
            <person name="Qin H."/>
            <person name="Vamathevan J."/>
            <person name="Gill J."/>
            <person name="Scarlato V."/>
            <person name="Masignani V."/>
            <person name="Pizza M."/>
            <person name="Grandi G."/>
            <person name="Sun L."/>
            <person name="Smith H.O."/>
            <person name="Fraser C.M."/>
            <person name="Moxon E.R."/>
            <person name="Rappuoli R."/>
            <person name="Venter J.C."/>
        </authorList>
    </citation>
    <scope>NUCLEOTIDE SEQUENCE [LARGE SCALE GENOMIC DNA]</scope>
    <source>
        <strain evidence="3">ATCC BAA-335 / MC58</strain>
    </source>
</reference>